<dbReference type="Gene3D" id="3.40.605.10">
    <property type="entry name" value="Aldehyde Dehydrogenase, Chain A, domain 1"/>
    <property type="match status" value="1"/>
</dbReference>
<keyword evidence="11" id="KW-1185">Reference proteome</keyword>
<protein>
    <recommendedName>
        <fullName evidence="4">Succinate-semialdehyde dehydrogenase, mitochondrial</fullName>
        <ecNumber evidence="3">1.2.1.24</ecNumber>
    </recommendedName>
    <alternativeName>
        <fullName evidence="6">NAD(+)-dependent succinic semialdehyde dehydrogenase</fullName>
    </alternativeName>
</protein>
<dbReference type="Pfam" id="PF00171">
    <property type="entry name" value="Aldedh"/>
    <property type="match status" value="1"/>
</dbReference>
<dbReference type="InterPro" id="IPR016162">
    <property type="entry name" value="Ald_DH_N"/>
</dbReference>
<dbReference type="GO" id="GO:0004777">
    <property type="term" value="F:succinate-semialdehyde dehydrogenase (NAD+) activity"/>
    <property type="evidence" value="ECO:0007669"/>
    <property type="project" value="UniProtKB-EC"/>
</dbReference>
<evidence type="ECO:0000313" key="11">
    <source>
        <dbReference type="Proteomes" id="UP000481153"/>
    </source>
</evidence>
<dbReference type="GO" id="GO:0009450">
    <property type="term" value="P:gamma-aminobutyric acid catabolic process"/>
    <property type="evidence" value="ECO:0007669"/>
    <property type="project" value="TreeGrafter"/>
</dbReference>
<dbReference type="InterPro" id="IPR016161">
    <property type="entry name" value="Ald_DH/histidinol_DH"/>
</dbReference>
<dbReference type="SUPFAM" id="SSF53720">
    <property type="entry name" value="ALDH-like"/>
    <property type="match status" value="1"/>
</dbReference>
<proteinExistence type="inferred from homology"/>
<dbReference type="PANTHER" id="PTHR43353:SF5">
    <property type="entry name" value="SUCCINATE-SEMIALDEHYDE DEHYDROGENASE, MITOCHONDRIAL"/>
    <property type="match status" value="1"/>
</dbReference>
<dbReference type="InterPro" id="IPR015590">
    <property type="entry name" value="Aldehyde_DH_dom"/>
</dbReference>
<evidence type="ECO:0000313" key="10">
    <source>
        <dbReference type="EMBL" id="KAF0742318.1"/>
    </source>
</evidence>
<keyword evidence="5 8" id="KW-0560">Oxidoreductase</keyword>
<accession>A0A6G0XPW8</accession>
<evidence type="ECO:0000256" key="2">
    <source>
        <dbReference type="ARBA" id="ARBA00009986"/>
    </source>
</evidence>
<reference evidence="10 11" key="1">
    <citation type="submission" date="2019-07" db="EMBL/GenBank/DDBJ databases">
        <title>Genomics analysis of Aphanomyces spp. identifies a new class of oomycete effector associated with host adaptation.</title>
        <authorList>
            <person name="Gaulin E."/>
        </authorList>
    </citation>
    <scope>NUCLEOTIDE SEQUENCE [LARGE SCALE GENOMIC DNA]</scope>
    <source>
        <strain evidence="10 11">ATCC 201684</strain>
    </source>
</reference>
<evidence type="ECO:0000256" key="5">
    <source>
        <dbReference type="ARBA" id="ARBA00023002"/>
    </source>
</evidence>
<comment type="similarity">
    <text evidence="2 8">Belongs to the aldehyde dehydrogenase family.</text>
</comment>
<evidence type="ECO:0000256" key="8">
    <source>
        <dbReference type="RuleBase" id="RU003345"/>
    </source>
</evidence>
<dbReference type="EC" id="1.2.1.24" evidence="3"/>
<comment type="caution">
    <text evidence="10">The sequence shown here is derived from an EMBL/GenBank/DDBJ whole genome shotgun (WGS) entry which is preliminary data.</text>
</comment>
<dbReference type="FunFam" id="3.40.605.10:FF:000005">
    <property type="entry name" value="Succinate-semialdehyde dehydrogenase I"/>
    <property type="match status" value="1"/>
</dbReference>
<dbReference type="Gene3D" id="3.40.309.10">
    <property type="entry name" value="Aldehyde Dehydrogenase, Chain A, domain 2"/>
    <property type="match status" value="1"/>
</dbReference>
<dbReference type="Proteomes" id="UP000481153">
    <property type="component" value="Unassembled WGS sequence"/>
</dbReference>
<dbReference type="CDD" id="cd07103">
    <property type="entry name" value="ALDH_F5_SSADH_GabD"/>
    <property type="match status" value="1"/>
</dbReference>
<dbReference type="AlphaFoldDB" id="A0A6G0XPW8"/>
<dbReference type="InterPro" id="IPR050740">
    <property type="entry name" value="Aldehyde_DH_Superfamily"/>
</dbReference>
<dbReference type="VEuPathDB" id="FungiDB:AeMF1_014114"/>
<sequence length="496" mass="52591">MVRASMRSLWRHTEQLQTHSFVGGGWVESISGSTYAVQNPSTGKDLYEVAATDEEDARAAIAVASEAFREWKSRTPFDRSAILQKWEHLLRTNDDFLAHVMACESGKPLAEAKGEVSYAADYLKFFSHEVLRYEGFMIPTHLPGRRLMAMRQPVGVCAMITPWNFPIGMLARKVAPALAAGCTAVVKPAESTPVSALCFAQLGHEAGVPAGVLNILPAPRDTAARIGTVFSTHPDVRKLSFTGSTAVGKHLAAQCASTVKKVSMELGGNAPFIVFDDANIDEAVEGLVQGKFRNTGQTCVCPNRVLVHATIIEEFSSKLVARVAQLKQGNAETSGFPLGPLITTSAVTKVKGLIDQAVTAGANVLIGGEPNSALGPNYMHPTVVADVTMDMDIATQESFGPVVPLLSFSSESEAIALANATESGLAAYCYTKDLGRAWRVSEELEAGMVGVNTGLISAAQAPFGGVKQSGLGREGSIVGLDDYTELKYVAMAGLGA</sequence>
<name>A0A6G0XPW8_9STRA</name>
<evidence type="ECO:0000256" key="1">
    <source>
        <dbReference type="ARBA" id="ARBA00005176"/>
    </source>
</evidence>
<evidence type="ECO:0000256" key="4">
    <source>
        <dbReference type="ARBA" id="ARBA00019842"/>
    </source>
</evidence>
<dbReference type="InterPro" id="IPR016160">
    <property type="entry name" value="Ald_DH_CS_CYS"/>
</dbReference>
<comment type="pathway">
    <text evidence="1">Amino-acid degradation; 4-aminobutanoate degradation.</text>
</comment>
<dbReference type="PROSITE" id="PS00687">
    <property type="entry name" value="ALDEHYDE_DEHYDR_GLU"/>
    <property type="match status" value="1"/>
</dbReference>
<evidence type="ECO:0000259" key="9">
    <source>
        <dbReference type="Pfam" id="PF00171"/>
    </source>
</evidence>
<dbReference type="EMBL" id="VJMJ01000029">
    <property type="protein sequence ID" value="KAF0742318.1"/>
    <property type="molecule type" value="Genomic_DNA"/>
</dbReference>
<evidence type="ECO:0000256" key="7">
    <source>
        <dbReference type="PROSITE-ProRule" id="PRU10007"/>
    </source>
</evidence>
<evidence type="ECO:0000256" key="3">
    <source>
        <dbReference type="ARBA" id="ARBA00013051"/>
    </source>
</evidence>
<feature type="domain" description="Aldehyde dehydrogenase" evidence="9">
    <location>
        <begin position="26"/>
        <end position="489"/>
    </location>
</feature>
<gene>
    <name evidence="10" type="ORF">Ae201684_002720</name>
</gene>
<evidence type="ECO:0000256" key="6">
    <source>
        <dbReference type="ARBA" id="ARBA00030806"/>
    </source>
</evidence>
<dbReference type="PANTHER" id="PTHR43353">
    <property type="entry name" value="SUCCINATE-SEMIALDEHYDE DEHYDROGENASE, MITOCHONDRIAL"/>
    <property type="match status" value="1"/>
</dbReference>
<dbReference type="PROSITE" id="PS00070">
    <property type="entry name" value="ALDEHYDE_DEHYDR_CYS"/>
    <property type="match status" value="1"/>
</dbReference>
<organism evidence="10 11">
    <name type="scientific">Aphanomyces euteiches</name>
    <dbReference type="NCBI Taxonomy" id="100861"/>
    <lineage>
        <taxon>Eukaryota</taxon>
        <taxon>Sar</taxon>
        <taxon>Stramenopiles</taxon>
        <taxon>Oomycota</taxon>
        <taxon>Saprolegniomycetes</taxon>
        <taxon>Saprolegniales</taxon>
        <taxon>Verrucalvaceae</taxon>
        <taxon>Aphanomyces</taxon>
    </lineage>
</organism>
<dbReference type="InterPro" id="IPR016163">
    <property type="entry name" value="Ald_DH_C"/>
</dbReference>
<dbReference type="FunFam" id="3.40.309.10:FF:000004">
    <property type="entry name" value="Succinate-semialdehyde dehydrogenase I"/>
    <property type="match status" value="1"/>
</dbReference>
<dbReference type="InterPro" id="IPR029510">
    <property type="entry name" value="Ald_DH_CS_GLU"/>
</dbReference>
<feature type="active site" evidence="7">
    <location>
        <position position="265"/>
    </location>
</feature>